<accession>A0A166AJN0</accession>
<dbReference type="GO" id="GO:0003677">
    <property type="term" value="F:DNA binding"/>
    <property type="evidence" value="ECO:0007669"/>
    <property type="project" value="InterPro"/>
</dbReference>
<evidence type="ECO:0000259" key="4">
    <source>
        <dbReference type="Pfam" id="PF01555"/>
    </source>
</evidence>
<keyword evidence="3" id="KW-0949">S-adenosyl-L-methionine</keyword>
<evidence type="ECO:0000313" key="5">
    <source>
        <dbReference type="EMBL" id="KZX12118.1"/>
    </source>
</evidence>
<gene>
    <name evidence="5" type="ORF">MBORA_13090</name>
</gene>
<dbReference type="SUPFAM" id="SSF53335">
    <property type="entry name" value="S-adenosyl-L-methionine-dependent methyltransferases"/>
    <property type="match status" value="1"/>
</dbReference>
<proteinExistence type="predicted"/>
<dbReference type="EMBL" id="LWMU01000075">
    <property type="protein sequence ID" value="KZX12118.1"/>
    <property type="molecule type" value="Genomic_DNA"/>
</dbReference>
<dbReference type="Pfam" id="PF01555">
    <property type="entry name" value="N6_N4_Mtase"/>
    <property type="match status" value="1"/>
</dbReference>
<dbReference type="GO" id="GO:0032259">
    <property type="term" value="P:methylation"/>
    <property type="evidence" value="ECO:0007669"/>
    <property type="project" value="UniProtKB-KW"/>
</dbReference>
<keyword evidence="2" id="KW-0808">Transferase</keyword>
<comment type="caution">
    <text evidence="5">The sequence shown here is derived from an EMBL/GenBank/DDBJ whole genome shotgun (WGS) entry which is preliminary data.</text>
</comment>
<sequence>MSNNSETNGRFHSDWLNMMYPRLKLARNLLTDDGLVFISIDDNEINNIKKVCDEIFSEENFITSFIWEKTQHFGRQKLNFYSNAEYILCYCKQAIKKNLKEVLIERFKTELTDAPLYNASNPEKSILFPKNTVKFNISDGQYEKTTDNKYKLETPVIVKNGRNINDFILKFRSRWSKEKVISELDVGTSYWVKSENFSIRAIYSEERISIESPRQILFTNYNNPLNTKNRFDDKVGTSEEGSSNLEQLLENKFFNYPKPSSLIEYLLSLVSNPEKKDFIKDGYFIDFFSGSSTTAEAIIKLNSKDEGCRKFILIQIPELVDEKSEVYKVGYKNICEIGKERIRRAGDKIVEESGNNDLDIGFKVFKLDSSNLEKWDPDYNNVQQSLTIDNIKSDRTNEDLVYEIMLKYGIDLTLPIEEINNIYSVGFGALVICLDNNITKEITGEIIKLTKNASTSRVVFKDSGFKSDADKTNIKEILRTNNIEEFITI</sequence>
<evidence type="ECO:0000256" key="1">
    <source>
        <dbReference type="ARBA" id="ARBA00022603"/>
    </source>
</evidence>
<dbReference type="RefSeq" id="WP_063720409.1">
    <property type="nucleotide sequence ID" value="NZ_LT985127.1"/>
</dbReference>
<dbReference type="AlphaFoldDB" id="A0A166AJN0"/>
<evidence type="ECO:0000313" key="6">
    <source>
        <dbReference type="Proteomes" id="UP000077428"/>
    </source>
</evidence>
<protein>
    <submittedName>
        <fullName evidence="5">DNA methylase</fullName>
    </submittedName>
</protein>
<dbReference type="GO" id="GO:0008170">
    <property type="term" value="F:N-methyltransferase activity"/>
    <property type="evidence" value="ECO:0007669"/>
    <property type="project" value="InterPro"/>
</dbReference>
<dbReference type="InterPro" id="IPR002295">
    <property type="entry name" value="N4/N6-MTase_EcoPI_Mod-like"/>
</dbReference>
<dbReference type="PRINTS" id="PR00506">
    <property type="entry name" value="D21N6MTFRASE"/>
</dbReference>
<dbReference type="OrthoDB" id="78302at2157"/>
<feature type="domain" description="DNA methylase N-4/N-6" evidence="4">
    <location>
        <begin position="12"/>
        <end position="316"/>
    </location>
</feature>
<keyword evidence="1 5" id="KW-0489">Methyltransferase</keyword>
<dbReference type="Proteomes" id="UP000077428">
    <property type="component" value="Unassembled WGS sequence"/>
</dbReference>
<dbReference type="STRING" id="66851.MBORA_13090"/>
<reference evidence="6" key="1">
    <citation type="journal article" date="2016" name="Genome Announc.">
        <title>Draft Genome Sequences of Methanobrevibacter curvatus DSM11111, Methanobrevibacter cuticularis DSM11139, Methanobrevibacter filiformis DSM11501, and Methanobrevibacter oralis DSM7256.</title>
        <authorList>
            <person name="Poehlein A."/>
            <person name="Seedorf H."/>
        </authorList>
    </citation>
    <scope>NUCLEOTIDE SEQUENCE [LARGE SCALE GENOMIC DNA]</scope>
    <source>
        <strain evidence="6">DSM 7256 / JCM 30027 / ZR</strain>
    </source>
</reference>
<dbReference type="InterPro" id="IPR029063">
    <property type="entry name" value="SAM-dependent_MTases_sf"/>
</dbReference>
<organism evidence="5 6">
    <name type="scientific">Methanobrevibacter oralis</name>
    <dbReference type="NCBI Taxonomy" id="66851"/>
    <lineage>
        <taxon>Archaea</taxon>
        <taxon>Methanobacteriati</taxon>
        <taxon>Methanobacteriota</taxon>
        <taxon>Methanomada group</taxon>
        <taxon>Methanobacteria</taxon>
        <taxon>Methanobacteriales</taxon>
        <taxon>Methanobacteriaceae</taxon>
        <taxon>Methanobrevibacter</taxon>
    </lineage>
</organism>
<dbReference type="PATRIC" id="fig|66851.6.peg.1426"/>
<evidence type="ECO:0000256" key="2">
    <source>
        <dbReference type="ARBA" id="ARBA00022679"/>
    </source>
</evidence>
<dbReference type="PIRSF" id="PIRSF015855">
    <property type="entry name" value="TypeIII_Mtase_mKpnI"/>
    <property type="match status" value="1"/>
</dbReference>
<dbReference type="Gene3D" id="3.40.50.150">
    <property type="entry name" value="Vaccinia Virus protein VP39"/>
    <property type="match status" value="1"/>
</dbReference>
<dbReference type="InterPro" id="IPR002941">
    <property type="entry name" value="DNA_methylase_N4/N6"/>
</dbReference>
<name>A0A166AJN0_METOA</name>
<keyword evidence="6" id="KW-1185">Reference proteome</keyword>
<evidence type="ECO:0000256" key="3">
    <source>
        <dbReference type="ARBA" id="ARBA00022691"/>
    </source>
</evidence>